<evidence type="ECO:0000313" key="3">
    <source>
        <dbReference type="Proteomes" id="UP001165289"/>
    </source>
</evidence>
<organism evidence="2 3">
    <name type="scientific">Oopsacas minuta</name>
    <dbReference type="NCBI Taxonomy" id="111878"/>
    <lineage>
        <taxon>Eukaryota</taxon>
        <taxon>Metazoa</taxon>
        <taxon>Porifera</taxon>
        <taxon>Hexactinellida</taxon>
        <taxon>Hexasterophora</taxon>
        <taxon>Lyssacinosida</taxon>
        <taxon>Leucopsacidae</taxon>
        <taxon>Oopsacas</taxon>
    </lineage>
</organism>
<sequence length="335" mass="37703">MTQSMDTQQPHIPVATTPLHQQYSIHYTCYPPVHYDTTHYESTDKSAVIKEAVFDTNTYEISYTNVLYSYLLAEITGIAIEHRTKLLYWTDASREVIEIGTLQGDKRSVLVPTNSNPNFLLLDTNTSKLYWIDTKDSLDGSSRETILPLLNTRIISLAIATLYSQGSIFEYLFYTDGGDIINCYVVDLEVTYILRTLSGSHTSMEVFGDELYWFDSDTNRIYSARITPGTPPSLSNLTVVFKTDEAIREINLVSTTSVTYPDTACYSEGLCSYLCLPSAINTKYKCVCPVGIDLQNSRQYPDLQLKFSAVGGPCTLQCIVASFSVIYDVRHPRHP</sequence>
<reference evidence="2 3" key="1">
    <citation type="journal article" date="2023" name="BMC Biol.">
        <title>The compact genome of the sponge Oopsacas minuta (Hexactinellida) is lacking key metazoan core genes.</title>
        <authorList>
            <person name="Santini S."/>
            <person name="Schenkelaars Q."/>
            <person name="Jourda C."/>
            <person name="Duchesne M."/>
            <person name="Belahbib H."/>
            <person name="Rocher C."/>
            <person name="Selva M."/>
            <person name="Riesgo A."/>
            <person name="Vervoort M."/>
            <person name="Leys S.P."/>
            <person name="Kodjabachian L."/>
            <person name="Le Bivic A."/>
            <person name="Borchiellini C."/>
            <person name="Claverie J.M."/>
            <person name="Renard E."/>
        </authorList>
    </citation>
    <scope>NUCLEOTIDE SEQUENCE [LARGE SCALE GENOMIC DNA]</scope>
    <source>
        <strain evidence="2">SPO-2</strain>
    </source>
</reference>
<keyword evidence="2" id="KW-0449">Lipoprotein</keyword>
<dbReference type="Gene3D" id="2.120.10.30">
    <property type="entry name" value="TolB, C-terminal domain"/>
    <property type="match status" value="1"/>
</dbReference>
<dbReference type="GO" id="GO:0017147">
    <property type="term" value="F:Wnt-protein binding"/>
    <property type="evidence" value="ECO:0007669"/>
    <property type="project" value="TreeGrafter"/>
</dbReference>
<dbReference type="EMBL" id="JAKMXF010000042">
    <property type="protein sequence ID" value="KAI6660120.1"/>
    <property type="molecule type" value="Genomic_DNA"/>
</dbReference>
<name>A0AAV7KGU3_9METZ</name>
<dbReference type="Proteomes" id="UP001165289">
    <property type="component" value="Unassembled WGS sequence"/>
</dbReference>
<dbReference type="InterPro" id="IPR011042">
    <property type="entry name" value="6-blade_b-propeller_TolB-like"/>
</dbReference>
<evidence type="ECO:0000313" key="2">
    <source>
        <dbReference type="EMBL" id="KAI6660120.1"/>
    </source>
</evidence>
<dbReference type="PROSITE" id="PS51120">
    <property type="entry name" value="LDLRB"/>
    <property type="match status" value="1"/>
</dbReference>
<feature type="repeat" description="LDL-receptor class B" evidence="1">
    <location>
        <begin position="85"/>
        <end position="126"/>
    </location>
</feature>
<dbReference type="GO" id="GO:0005886">
    <property type="term" value="C:plasma membrane"/>
    <property type="evidence" value="ECO:0007669"/>
    <property type="project" value="TreeGrafter"/>
</dbReference>
<accession>A0AAV7KGU3</accession>
<evidence type="ECO:0000256" key="1">
    <source>
        <dbReference type="PROSITE-ProRule" id="PRU00461"/>
    </source>
</evidence>
<keyword evidence="2" id="KW-0675">Receptor</keyword>
<dbReference type="PANTHER" id="PTHR46513:SF13">
    <property type="entry name" value="EGF-LIKE DOMAIN-CONTAINING PROTEIN"/>
    <property type="match status" value="1"/>
</dbReference>
<dbReference type="SMART" id="SM00135">
    <property type="entry name" value="LY"/>
    <property type="match status" value="2"/>
</dbReference>
<dbReference type="InterPro" id="IPR000033">
    <property type="entry name" value="LDLR_classB_rpt"/>
</dbReference>
<protein>
    <submittedName>
        <fullName evidence="2">Low-density lipoprotein receptor-related protein 4-like</fullName>
    </submittedName>
</protein>
<dbReference type="PANTHER" id="PTHR46513">
    <property type="entry name" value="VITELLOGENIN RECEPTOR-LIKE PROTEIN-RELATED-RELATED"/>
    <property type="match status" value="1"/>
</dbReference>
<dbReference type="GO" id="GO:0060070">
    <property type="term" value="P:canonical Wnt signaling pathway"/>
    <property type="evidence" value="ECO:0007669"/>
    <property type="project" value="TreeGrafter"/>
</dbReference>
<gene>
    <name evidence="2" type="ORF">LOD99_10564</name>
</gene>
<dbReference type="GO" id="GO:0042813">
    <property type="term" value="F:Wnt receptor activity"/>
    <property type="evidence" value="ECO:0007669"/>
    <property type="project" value="TreeGrafter"/>
</dbReference>
<keyword evidence="3" id="KW-1185">Reference proteome</keyword>
<dbReference type="AlphaFoldDB" id="A0AAV7KGU3"/>
<comment type="caution">
    <text evidence="2">The sequence shown here is derived from an EMBL/GenBank/DDBJ whole genome shotgun (WGS) entry which is preliminary data.</text>
</comment>
<proteinExistence type="predicted"/>
<dbReference type="SUPFAM" id="SSF63825">
    <property type="entry name" value="YWTD domain"/>
    <property type="match status" value="1"/>
</dbReference>
<dbReference type="InterPro" id="IPR050778">
    <property type="entry name" value="Cueball_EGF_LRP_Nidogen"/>
</dbReference>